<dbReference type="PANTHER" id="PTHR35864">
    <property type="entry name" value="ZINC METALLOPROTEASE MJ0611-RELATED"/>
    <property type="match status" value="1"/>
</dbReference>
<evidence type="ECO:0000256" key="10">
    <source>
        <dbReference type="ARBA" id="ARBA00022989"/>
    </source>
</evidence>
<accession>A0A1X7IBM5</accession>
<gene>
    <name evidence="14" type="ORF">SAMN06275492_101315</name>
</gene>
<comment type="cofactor">
    <cofactor evidence="1">
        <name>Zn(2+)</name>
        <dbReference type="ChEBI" id="CHEBI:29105"/>
    </cofactor>
</comment>
<dbReference type="InterPro" id="IPR052348">
    <property type="entry name" value="Metallopeptidase_M50B"/>
</dbReference>
<evidence type="ECO:0000256" key="3">
    <source>
        <dbReference type="ARBA" id="ARBA00007931"/>
    </source>
</evidence>
<dbReference type="GO" id="GO:0005886">
    <property type="term" value="C:plasma membrane"/>
    <property type="evidence" value="ECO:0007669"/>
    <property type="project" value="UniProtKB-SubCell"/>
</dbReference>
<dbReference type="PANTHER" id="PTHR35864:SF1">
    <property type="entry name" value="ZINC METALLOPROTEASE YWHC-RELATED"/>
    <property type="match status" value="1"/>
</dbReference>
<evidence type="ECO:0000313" key="14">
    <source>
        <dbReference type="EMBL" id="SMG12032.1"/>
    </source>
</evidence>
<dbReference type="GO" id="GO:0046872">
    <property type="term" value="F:metal ion binding"/>
    <property type="evidence" value="ECO:0007669"/>
    <property type="project" value="UniProtKB-KW"/>
</dbReference>
<dbReference type="GO" id="GO:0006508">
    <property type="term" value="P:proteolysis"/>
    <property type="evidence" value="ECO:0007669"/>
    <property type="project" value="UniProtKB-KW"/>
</dbReference>
<keyword evidence="9" id="KW-0862">Zinc</keyword>
<evidence type="ECO:0000256" key="8">
    <source>
        <dbReference type="ARBA" id="ARBA00022801"/>
    </source>
</evidence>
<evidence type="ECO:0000256" key="12">
    <source>
        <dbReference type="ARBA" id="ARBA00023136"/>
    </source>
</evidence>
<reference evidence="15" key="1">
    <citation type="submission" date="2017-04" db="EMBL/GenBank/DDBJ databases">
        <authorList>
            <person name="Varghese N."/>
            <person name="Submissions S."/>
        </authorList>
    </citation>
    <scope>NUCLEOTIDE SEQUENCE [LARGE SCALE GENOMIC DNA]</scope>
    <source>
        <strain evidence="15">USBA 82</strain>
    </source>
</reference>
<comment type="similarity">
    <text evidence="3">Belongs to the peptidase M50B family.</text>
</comment>
<dbReference type="RefSeq" id="WP_085543588.1">
    <property type="nucleotide sequence ID" value="NZ_FXBB01000001.1"/>
</dbReference>
<keyword evidence="11" id="KW-0482">Metalloprotease</keyword>
<dbReference type="InterPro" id="IPR044537">
    <property type="entry name" value="Rip2-like"/>
</dbReference>
<evidence type="ECO:0000256" key="5">
    <source>
        <dbReference type="ARBA" id="ARBA00022670"/>
    </source>
</evidence>
<evidence type="ECO:0000256" key="7">
    <source>
        <dbReference type="ARBA" id="ARBA00022723"/>
    </source>
</evidence>
<evidence type="ECO:0000256" key="6">
    <source>
        <dbReference type="ARBA" id="ARBA00022692"/>
    </source>
</evidence>
<organism evidence="14 15">
    <name type="scientific">Dethiosulfovibrio salsuginis</name>
    <dbReference type="NCBI Taxonomy" id="561720"/>
    <lineage>
        <taxon>Bacteria</taxon>
        <taxon>Thermotogati</taxon>
        <taxon>Synergistota</taxon>
        <taxon>Synergistia</taxon>
        <taxon>Synergistales</taxon>
        <taxon>Dethiosulfovibrionaceae</taxon>
        <taxon>Dethiosulfovibrio</taxon>
    </lineage>
</organism>
<feature type="transmembrane region" description="Helical" evidence="13">
    <location>
        <begin position="172"/>
        <end position="190"/>
    </location>
</feature>
<proteinExistence type="inferred from homology"/>
<dbReference type="AlphaFoldDB" id="A0A1X7IBM5"/>
<dbReference type="STRING" id="561720.SAMN06275492_101315"/>
<dbReference type="OrthoDB" id="9800627at2"/>
<dbReference type="GO" id="GO:0008237">
    <property type="term" value="F:metallopeptidase activity"/>
    <property type="evidence" value="ECO:0007669"/>
    <property type="project" value="UniProtKB-KW"/>
</dbReference>
<keyword evidence="7" id="KW-0479">Metal-binding</keyword>
<keyword evidence="4" id="KW-1003">Cell membrane</keyword>
<feature type="transmembrane region" description="Helical" evidence="13">
    <location>
        <begin position="122"/>
        <end position="143"/>
    </location>
</feature>
<name>A0A1X7IBM5_9BACT</name>
<feature type="transmembrane region" description="Helical" evidence="13">
    <location>
        <begin position="52"/>
        <end position="70"/>
    </location>
</feature>
<keyword evidence="10 13" id="KW-1133">Transmembrane helix</keyword>
<dbReference type="Proteomes" id="UP000193355">
    <property type="component" value="Unassembled WGS sequence"/>
</dbReference>
<evidence type="ECO:0000313" key="15">
    <source>
        <dbReference type="Proteomes" id="UP000193355"/>
    </source>
</evidence>
<protein>
    <submittedName>
        <fullName evidence="14">Zn-dependent protease (Includes SpoIVFB)</fullName>
    </submittedName>
</protein>
<evidence type="ECO:0000256" key="4">
    <source>
        <dbReference type="ARBA" id="ARBA00022475"/>
    </source>
</evidence>
<dbReference type="EMBL" id="FXBB01000001">
    <property type="protein sequence ID" value="SMG12032.1"/>
    <property type="molecule type" value="Genomic_DNA"/>
</dbReference>
<evidence type="ECO:0000256" key="11">
    <source>
        <dbReference type="ARBA" id="ARBA00023049"/>
    </source>
</evidence>
<evidence type="ECO:0000256" key="9">
    <source>
        <dbReference type="ARBA" id="ARBA00022833"/>
    </source>
</evidence>
<keyword evidence="5 14" id="KW-0645">Protease</keyword>
<evidence type="ECO:0000256" key="2">
    <source>
        <dbReference type="ARBA" id="ARBA00004651"/>
    </source>
</evidence>
<evidence type="ECO:0000256" key="1">
    <source>
        <dbReference type="ARBA" id="ARBA00001947"/>
    </source>
</evidence>
<keyword evidence="8" id="KW-0378">Hydrolase</keyword>
<sequence>MSGFSTQISDILLTLPAVLWAISFHEFCHGWVAYQLGDPTARDAGRLTLNPLAHFDVVGALMLLLFHFGWAKPVPVDPRYFKDPRRDMLLVSIAGITGNILTAFVVALTIKYIPGPFMAIPALGRVMILMVYVNVGIAVFNLIPIPPLDGSKLIYPFIPRAWMNGWFFLERYGFFVLLLLVATGTLGAIMRPIMYMFLRIILA</sequence>
<comment type="subcellular location">
    <subcellularLocation>
        <location evidence="2">Cell membrane</location>
        <topology evidence="2">Multi-pass membrane protein</topology>
    </subcellularLocation>
</comment>
<keyword evidence="15" id="KW-1185">Reference proteome</keyword>
<dbReference type="CDD" id="cd06158">
    <property type="entry name" value="S2P-M50_like_1"/>
    <property type="match status" value="1"/>
</dbReference>
<keyword evidence="6 13" id="KW-0812">Transmembrane</keyword>
<keyword evidence="12 13" id="KW-0472">Membrane</keyword>
<feature type="transmembrane region" description="Helical" evidence="13">
    <location>
        <begin position="90"/>
        <end position="110"/>
    </location>
</feature>
<evidence type="ECO:0000256" key="13">
    <source>
        <dbReference type="SAM" id="Phobius"/>
    </source>
</evidence>